<keyword evidence="2" id="KW-0186">Copper</keyword>
<dbReference type="InterPro" id="IPR002227">
    <property type="entry name" value="Tyrosinase_Cu-bd"/>
</dbReference>
<sequence length="671" mass="72521">MKYSTSTSALLARLLALPLLLTLLIQATAKNHHVLTSADSKTSHLLHCLGHSATARADRAKVEALIAANPNPADDRVWSQLAPREWGFKGHDAPGVESWVPVDSAAPMAKDRVMRQHSKLVRCAKRLQLDVMRDAEAASGDAAQPLEQRRQERRVLPDMFGGQGFKQVRQDTNGFPLRRPQVVAKNDAQSVPRGPAADPVDPAAGAVSDIGGGAAPGAAPDTVNVAVDDQKLRPDGTLSPPSPGQKLAPGLGPDQPSVAPALINDPFGKYMPKTLPAAAAAAAAAGPVTDLPQQAPVVPGQTLSAGTTGQNVNMVAVSATTADVTNNGTQNDPTGQKVAVPGQLKLVLKQSGTDAAASTCKSPLIRKEYSSLTRDEKKAFVEAIKCVRSKPSRFKTNDALWNAADDWTLLHIRMVRYVHFTAYFTVFHRGFTVLVERDLNECGFNQGLPWVDWTKTSDDPSTNAVFDSDPDFGLGTDGKGDNSSCPWNAGLAVTDGALADHWFNAPFRHRLCRQFNNLDVHTPSAHFGSNCSTFIHTQFVKGLGATHDDGRFFDFSSAIEIATHLSMHTCVGGNLAWLSSSPNDVVFHAHHGCVDNIFDGWQKKSDKNKHAFHGPKQQQKKGMHPPWTAKRTDVINFEPLAENVMVQDLLDPESGKWGGRMCYRYDYNVAM</sequence>
<dbReference type="OrthoDB" id="6132182at2759"/>
<keyword evidence="1" id="KW-0479">Metal-binding</keyword>
<feature type="compositionally biased region" description="Low complexity" evidence="3">
    <location>
        <begin position="194"/>
        <end position="207"/>
    </location>
</feature>
<feature type="region of interest" description="Disordered" evidence="3">
    <location>
        <begin position="158"/>
        <end position="260"/>
    </location>
</feature>
<evidence type="ECO:0000313" key="6">
    <source>
        <dbReference type="EMBL" id="TKY88142.1"/>
    </source>
</evidence>
<dbReference type="Proteomes" id="UP000306050">
    <property type="component" value="Chromosome SGRAM_18"/>
</dbReference>
<dbReference type="InterPro" id="IPR008922">
    <property type="entry name" value="Di-copper_centre_dom_sf"/>
</dbReference>
<reference evidence="6 7" key="1">
    <citation type="submission" date="2019-05" db="EMBL/GenBank/DDBJ databases">
        <title>Sporisorium graminicola CBS 10092 draft sequencing and annotation.</title>
        <authorList>
            <person name="Solano-Gonzalez S."/>
            <person name="Caddick M.X."/>
            <person name="Darby A."/>
        </authorList>
    </citation>
    <scope>NUCLEOTIDE SEQUENCE [LARGE SCALE GENOMIC DNA]</scope>
    <source>
        <strain evidence="6 7">CBS 10092</strain>
    </source>
</reference>
<dbReference type="PANTHER" id="PTHR11474:SF126">
    <property type="entry name" value="TYROSINASE-LIKE PROTEIN TYR-1-RELATED"/>
    <property type="match status" value="1"/>
</dbReference>
<evidence type="ECO:0000259" key="5">
    <source>
        <dbReference type="PROSITE" id="PS00497"/>
    </source>
</evidence>
<dbReference type="RefSeq" id="XP_029740127.1">
    <property type="nucleotide sequence ID" value="XM_029883450.1"/>
</dbReference>
<evidence type="ECO:0000256" key="3">
    <source>
        <dbReference type="SAM" id="MobiDB-lite"/>
    </source>
</evidence>
<dbReference type="GeneID" id="40725747"/>
<evidence type="ECO:0000256" key="2">
    <source>
        <dbReference type="ARBA" id="ARBA00023008"/>
    </source>
</evidence>
<dbReference type="AlphaFoldDB" id="A0A4U7KZ21"/>
<feature type="signal peptide" evidence="4">
    <location>
        <begin position="1"/>
        <end position="29"/>
    </location>
</feature>
<protein>
    <recommendedName>
        <fullName evidence="5">Tyrosinase copper-binding domain-containing protein</fullName>
    </recommendedName>
</protein>
<dbReference type="Pfam" id="PF00264">
    <property type="entry name" value="Tyrosinase"/>
    <property type="match status" value="1"/>
</dbReference>
<dbReference type="SUPFAM" id="SSF48056">
    <property type="entry name" value="Di-copper centre-containing domain"/>
    <property type="match status" value="1"/>
</dbReference>
<dbReference type="GO" id="GO:0046872">
    <property type="term" value="F:metal ion binding"/>
    <property type="evidence" value="ECO:0007669"/>
    <property type="project" value="UniProtKB-KW"/>
</dbReference>
<dbReference type="EMBL" id="SRRM01000010">
    <property type="protein sequence ID" value="TKY88142.1"/>
    <property type="molecule type" value="Genomic_DNA"/>
</dbReference>
<dbReference type="PROSITE" id="PS00497">
    <property type="entry name" value="TYROSINASE_1"/>
    <property type="match status" value="1"/>
</dbReference>
<name>A0A4U7KZ21_9BASI</name>
<feature type="domain" description="Tyrosinase copper-binding" evidence="5">
    <location>
        <begin position="419"/>
        <end position="436"/>
    </location>
</feature>
<comment type="caution">
    <text evidence="6">The sequence shown here is derived from an EMBL/GenBank/DDBJ whole genome shotgun (WGS) entry which is preliminary data.</text>
</comment>
<evidence type="ECO:0000256" key="1">
    <source>
        <dbReference type="ARBA" id="ARBA00022723"/>
    </source>
</evidence>
<keyword evidence="4" id="KW-0732">Signal</keyword>
<dbReference type="Gene3D" id="1.10.1280.10">
    <property type="entry name" value="Di-copper center containing domain from catechol oxidase"/>
    <property type="match status" value="1"/>
</dbReference>
<keyword evidence="7" id="KW-1185">Reference proteome</keyword>
<dbReference type="KEGG" id="sgra:EX895_002852"/>
<proteinExistence type="predicted"/>
<evidence type="ECO:0000256" key="4">
    <source>
        <dbReference type="SAM" id="SignalP"/>
    </source>
</evidence>
<gene>
    <name evidence="6" type="ORF">EX895_002852</name>
</gene>
<accession>A0A4U7KZ21</accession>
<organism evidence="6 7">
    <name type="scientific">Sporisorium graminicola</name>
    <dbReference type="NCBI Taxonomy" id="280036"/>
    <lineage>
        <taxon>Eukaryota</taxon>
        <taxon>Fungi</taxon>
        <taxon>Dikarya</taxon>
        <taxon>Basidiomycota</taxon>
        <taxon>Ustilaginomycotina</taxon>
        <taxon>Ustilaginomycetes</taxon>
        <taxon>Ustilaginales</taxon>
        <taxon>Ustilaginaceae</taxon>
        <taxon>Sporisorium</taxon>
    </lineage>
</organism>
<feature type="chain" id="PRO_5020820783" description="Tyrosinase copper-binding domain-containing protein" evidence="4">
    <location>
        <begin position="30"/>
        <end position="671"/>
    </location>
</feature>
<dbReference type="PANTHER" id="PTHR11474">
    <property type="entry name" value="TYROSINASE FAMILY MEMBER"/>
    <property type="match status" value="1"/>
</dbReference>
<dbReference type="GO" id="GO:0016491">
    <property type="term" value="F:oxidoreductase activity"/>
    <property type="evidence" value="ECO:0007669"/>
    <property type="project" value="InterPro"/>
</dbReference>
<evidence type="ECO:0000313" key="7">
    <source>
        <dbReference type="Proteomes" id="UP000306050"/>
    </source>
</evidence>
<dbReference type="InterPro" id="IPR050316">
    <property type="entry name" value="Tyrosinase/Hemocyanin"/>
</dbReference>